<gene>
    <name evidence="1" type="ORF">SLEP1_g46104</name>
</gene>
<accession>A0AAV5LL97</accession>
<dbReference type="EMBL" id="BPVZ01000126">
    <property type="protein sequence ID" value="GKV38164.1"/>
    <property type="molecule type" value="Genomic_DNA"/>
</dbReference>
<keyword evidence="2" id="KW-1185">Reference proteome</keyword>
<dbReference type="AlphaFoldDB" id="A0AAV5LL97"/>
<sequence length="132" mass="14408">MIKDGDFNYQAWAAAKISGLETNLFLSIKKEPTMCLELMELHFSSVQHQLQLRPLPLEKIINLTTPGQKWYICVIGTHRASGNMKLAITLLAEGESPGHSLAASPDTSAARTNAAPTYYGWIVLILGIIGLA</sequence>
<protein>
    <submittedName>
        <fullName evidence="1">Uncharacterized protein</fullName>
    </submittedName>
</protein>
<evidence type="ECO:0000313" key="1">
    <source>
        <dbReference type="EMBL" id="GKV38164.1"/>
    </source>
</evidence>
<reference evidence="1 2" key="1">
    <citation type="journal article" date="2021" name="Commun. Biol.">
        <title>The genome of Shorea leprosula (Dipterocarpaceae) highlights the ecological relevance of drought in aseasonal tropical rainforests.</title>
        <authorList>
            <person name="Ng K.K.S."/>
            <person name="Kobayashi M.J."/>
            <person name="Fawcett J.A."/>
            <person name="Hatakeyama M."/>
            <person name="Paape T."/>
            <person name="Ng C.H."/>
            <person name="Ang C.C."/>
            <person name="Tnah L.H."/>
            <person name="Lee C.T."/>
            <person name="Nishiyama T."/>
            <person name="Sese J."/>
            <person name="O'Brien M.J."/>
            <person name="Copetti D."/>
            <person name="Mohd Noor M.I."/>
            <person name="Ong R.C."/>
            <person name="Putra M."/>
            <person name="Sireger I.Z."/>
            <person name="Indrioko S."/>
            <person name="Kosugi Y."/>
            <person name="Izuno A."/>
            <person name="Isagi Y."/>
            <person name="Lee S.L."/>
            <person name="Shimizu K.K."/>
        </authorList>
    </citation>
    <scope>NUCLEOTIDE SEQUENCE [LARGE SCALE GENOMIC DNA]</scope>
    <source>
        <strain evidence="1">214</strain>
    </source>
</reference>
<name>A0AAV5LL97_9ROSI</name>
<dbReference type="Proteomes" id="UP001054252">
    <property type="component" value="Unassembled WGS sequence"/>
</dbReference>
<comment type="caution">
    <text evidence="1">The sequence shown here is derived from an EMBL/GenBank/DDBJ whole genome shotgun (WGS) entry which is preliminary data.</text>
</comment>
<proteinExistence type="predicted"/>
<organism evidence="1 2">
    <name type="scientific">Rubroshorea leprosula</name>
    <dbReference type="NCBI Taxonomy" id="152421"/>
    <lineage>
        <taxon>Eukaryota</taxon>
        <taxon>Viridiplantae</taxon>
        <taxon>Streptophyta</taxon>
        <taxon>Embryophyta</taxon>
        <taxon>Tracheophyta</taxon>
        <taxon>Spermatophyta</taxon>
        <taxon>Magnoliopsida</taxon>
        <taxon>eudicotyledons</taxon>
        <taxon>Gunneridae</taxon>
        <taxon>Pentapetalae</taxon>
        <taxon>rosids</taxon>
        <taxon>malvids</taxon>
        <taxon>Malvales</taxon>
        <taxon>Dipterocarpaceae</taxon>
        <taxon>Rubroshorea</taxon>
    </lineage>
</organism>
<evidence type="ECO:0000313" key="2">
    <source>
        <dbReference type="Proteomes" id="UP001054252"/>
    </source>
</evidence>